<gene>
    <name evidence="1" type="ORF">XM47_12945</name>
</gene>
<protein>
    <submittedName>
        <fullName evidence="1">Uncharacterized protein</fullName>
    </submittedName>
</protein>
<evidence type="ECO:0000313" key="1">
    <source>
        <dbReference type="EMBL" id="KMT64761.1"/>
    </source>
</evidence>
<dbReference type="Proteomes" id="UP000037600">
    <property type="component" value="Unassembled WGS sequence"/>
</dbReference>
<dbReference type="EMBL" id="LAZL01000021">
    <property type="protein sequence ID" value="KMT64761.1"/>
    <property type="molecule type" value="Genomic_DNA"/>
</dbReference>
<keyword evidence="2" id="KW-1185">Reference proteome</keyword>
<comment type="caution">
    <text evidence="1">The sequence shown here is derived from an EMBL/GenBank/DDBJ whole genome shotgun (WGS) entry which is preliminary data.</text>
</comment>
<organism evidence="1 2">
    <name type="scientific">Catenovulum maritimum</name>
    <dbReference type="NCBI Taxonomy" id="1513271"/>
    <lineage>
        <taxon>Bacteria</taxon>
        <taxon>Pseudomonadati</taxon>
        <taxon>Pseudomonadota</taxon>
        <taxon>Gammaproteobacteria</taxon>
        <taxon>Alteromonadales</taxon>
        <taxon>Alteromonadaceae</taxon>
        <taxon>Catenovulum</taxon>
    </lineage>
</organism>
<accession>A0A0J8JJY2</accession>
<reference evidence="1 2" key="1">
    <citation type="submission" date="2015-04" db="EMBL/GenBank/DDBJ databases">
        <title>Draft Genome Sequence of the Novel Agar-Digesting Marine Bacterium Q1.</title>
        <authorList>
            <person name="Li Y."/>
            <person name="Li D."/>
            <person name="Chen G."/>
            <person name="Du Z."/>
        </authorList>
    </citation>
    <scope>NUCLEOTIDE SEQUENCE [LARGE SCALE GENOMIC DNA]</scope>
    <source>
        <strain evidence="1 2">Q1</strain>
    </source>
</reference>
<sequence length="241" mass="28087">MKKKELLELISHYNPETPIQFAYGWHSKGNSINLPEHICNRYDVPKSVKQFRNWLSFQPELVDIFNAILIRYENQIDLNLIRNDRGVKLLFGAKQEPSSLIRIADCLYVSDKGLIINRTKQQVLNSRCKAFLNQILKTGFISHDLIYEQITDSENTKYKISQKIRSVIGNDSLSVINNEGYSLRCTYNEVFFDRVEELDINPNADELLDSSPFSDSTDSDYFVITFKIPKWKRLKGYFKLS</sequence>
<dbReference type="AlphaFoldDB" id="A0A0J8JJY2"/>
<evidence type="ECO:0000313" key="2">
    <source>
        <dbReference type="Proteomes" id="UP000037600"/>
    </source>
</evidence>
<dbReference type="RefSeq" id="WP_048693235.1">
    <property type="nucleotide sequence ID" value="NZ_KQ130494.1"/>
</dbReference>
<proteinExistence type="predicted"/>
<name>A0A0J8JJY2_9ALTE</name>